<dbReference type="FunFam" id="3.40.50.880:FF:000010">
    <property type="entry name" value="uncharacterized protein LOC100176842 isoform X2"/>
    <property type="match status" value="1"/>
</dbReference>
<keyword evidence="2" id="KW-0378">Hydrolase</keyword>
<dbReference type="GO" id="GO:0036381">
    <property type="term" value="F:pyridoxal 5'-phosphate synthase (glutamine hydrolysing) activity"/>
    <property type="evidence" value="ECO:0007669"/>
    <property type="project" value="UniProtKB-EC"/>
</dbReference>
<dbReference type="GO" id="GO:0004359">
    <property type="term" value="F:glutaminase activity"/>
    <property type="evidence" value="ECO:0007669"/>
    <property type="project" value="UniProtKB-EC"/>
</dbReference>
<dbReference type="PROSITE" id="PS51130">
    <property type="entry name" value="PDXT_SNO_2"/>
    <property type="match status" value="1"/>
</dbReference>
<evidence type="ECO:0000256" key="10">
    <source>
        <dbReference type="PIRSR" id="PIRSR005639-1"/>
    </source>
</evidence>
<comment type="catalytic activity">
    <reaction evidence="6">
        <text>aldehydo-D-ribose 5-phosphate + D-glyceraldehyde 3-phosphate + L-glutamine = pyridoxal 5'-phosphate + L-glutamate + phosphate + 3 H2O + H(+)</text>
        <dbReference type="Rhea" id="RHEA:31507"/>
        <dbReference type="ChEBI" id="CHEBI:15377"/>
        <dbReference type="ChEBI" id="CHEBI:15378"/>
        <dbReference type="ChEBI" id="CHEBI:29985"/>
        <dbReference type="ChEBI" id="CHEBI:43474"/>
        <dbReference type="ChEBI" id="CHEBI:58273"/>
        <dbReference type="ChEBI" id="CHEBI:58359"/>
        <dbReference type="ChEBI" id="CHEBI:59776"/>
        <dbReference type="ChEBI" id="CHEBI:597326"/>
        <dbReference type="EC" id="4.3.3.6"/>
    </reaction>
</comment>
<evidence type="ECO:0000313" key="13">
    <source>
        <dbReference type="Proteomes" id="UP000306236"/>
    </source>
</evidence>
<keyword evidence="3" id="KW-0663">Pyridoxal phosphate</keyword>
<comment type="caution">
    <text evidence="12">The sequence shown here is derived from an EMBL/GenBank/DDBJ whole genome shotgun (WGS) entry which is preliminary data.</text>
</comment>
<feature type="binding site" evidence="11">
    <location>
        <position position="113"/>
    </location>
    <ligand>
        <name>L-glutamine</name>
        <dbReference type="ChEBI" id="CHEBI:58359"/>
    </ligand>
</feature>
<dbReference type="PROSITE" id="PS51273">
    <property type="entry name" value="GATASE_TYPE_1"/>
    <property type="match status" value="1"/>
</dbReference>
<dbReference type="EMBL" id="SSWX01000009">
    <property type="protein sequence ID" value="THJ33712.1"/>
    <property type="molecule type" value="Genomic_DNA"/>
</dbReference>
<gene>
    <name evidence="12" type="primary">pdxT</name>
    <name evidence="12" type="ORF">E8K88_08600</name>
</gene>
<evidence type="ECO:0000256" key="4">
    <source>
        <dbReference type="ARBA" id="ARBA00022962"/>
    </source>
</evidence>
<dbReference type="InterPro" id="IPR029062">
    <property type="entry name" value="Class_I_gatase-like"/>
</dbReference>
<dbReference type="OrthoDB" id="9810320at2"/>
<dbReference type="InterPro" id="IPR002161">
    <property type="entry name" value="PdxT/SNO"/>
</dbReference>
<evidence type="ECO:0000256" key="8">
    <source>
        <dbReference type="ARBA" id="ARBA00054599"/>
    </source>
</evidence>
<dbReference type="PANTHER" id="PTHR31559:SF0">
    <property type="entry name" value="PYRIDOXAL 5'-PHOSPHATE SYNTHASE SUBUNIT SNO1-RELATED"/>
    <property type="match status" value="1"/>
</dbReference>
<dbReference type="PIRSF" id="PIRSF005639">
    <property type="entry name" value="Glut_amidoT_SNO"/>
    <property type="match status" value="1"/>
</dbReference>
<reference evidence="12 13" key="1">
    <citation type="submission" date="2019-04" db="EMBL/GenBank/DDBJ databases">
        <title>Lampropedia sp YIM MLB12 draf genome.</title>
        <authorList>
            <person name="Wang Y.-X."/>
        </authorList>
    </citation>
    <scope>NUCLEOTIDE SEQUENCE [LARGE SCALE GENOMIC DNA]</scope>
    <source>
        <strain evidence="12 13">YIM MLB12</strain>
    </source>
</reference>
<feature type="active site" description="Nucleophile" evidence="10">
    <location>
        <position position="87"/>
    </location>
</feature>
<evidence type="ECO:0000256" key="7">
    <source>
        <dbReference type="ARBA" id="ARBA00049534"/>
    </source>
</evidence>
<proteinExistence type="inferred from homology"/>
<comment type="similarity">
    <text evidence="1">Belongs to the glutaminase PdxT/SNO family.</text>
</comment>
<evidence type="ECO:0000256" key="11">
    <source>
        <dbReference type="PIRSR" id="PIRSR005639-2"/>
    </source>
</evidence>
<evidence type="ECO:0000256" key="3">
    <source>
        <dbReference type="ARBA" id="ARBA00022898"/>
    </source>
</evidence>
<accession>A0A4V3YX36</accession>
<keyword evidence="4" id="KW-0315">Glutamine amidotransferase</keyword>
<dbReference type="CDD" id="cd01749">
    <property type="entry name" value="GATase1_PB"/>
    <property type="match status" value="1"/>
</dbReference>
<protein>
    <submittedName>
        <fullName evidence="12">Pyridoxal 5'-phosphate synthase glutaminase subunit PdxT</fullName>
    </submittedName>
</protein>
<dbReference type="AlphaFoldDB" id="A0A4V3YX36"/>
<evidence type="ECO:0000256" key="5">
    <source>
        <dbReference type="ARBA" id="ARBA00023239"/>
    </source>
</evidence>
<dbReference type="Pfam" id="PF01174">
    <property type="entry name" value="SNO"/>
    <property type="match status" value="1"/>
</dbReference>
<dbReference type="SUPFAM" id="SSF52317">
    <property type="entry name" value="Class I glutamine amidotransferase-like"/>
    <property type="match status" value="1"/>
</dbReference>
<dbReference type="GO" id="GO:0008614">
    <property type="term" value="P:pyridoxine metabolic process"/>
    <property type="evidence" value="ECO:0007669"/>
    <property type="project" value="TreeGrafter"/>
</dbReference>
<comment type="function">
    <text evidence="8">Catalyzes the hydrolysis of glutamine to glutamate and ammonia as part of the biosynthesis of pyridoxal 5'-phosphate. The resulting ammonia molecule is channeled to the active site of PdxS.</text>
</comment>
<feature type="active site" description="Charge relay system" evidence="10">
    <location>
        <position position="179"/>
    </location>
</feature>
<dbReference type="InterPro" id="IPR021196">
    <property type="entry name" value="PdxT/SNO_CS"/>
</dbReference>
<feature type="active site" description="Charge relay system" evidence="10">
    <location>
        <position position="177"/>
    </location>
</feature>
<dbReference type="GO" id="GO:1903600">
    <property type="term" value="C:glutaminase complex"/>
    <property type="evidence" value="ECO:0007669"/>
    <property type="project" value="TreeGrafter"/>
</dbReference>
<evidence type="ECO:0000256" key="9">
    <source>
        <dbReference type="ARBA" id="ARBA00064749"/>
    </source>
</evidence>
<name>A0A4V3YX36_9BURK</name>
<dbReference type="PROSITE" id="PS01236">
    <property type="entry name" value="PDXT_SNO_1"/>
    <property type="match status" value="1"/>
</dbReference>
<dbReference type="GO" id="GO:0042823">
    <property type="term" value="P:pyridoxal phosphate biosynthetic process"/>
    <property type="evidence" value="ECO:0007669"/>
    <property type="project" value="InterPro"/>
</dbReference>
<feature type="binding site" evidence="11">
    <location>
        <begin position="141"/>
        <end position="142"/>
    </location>
    <ligand>
        <name>L-glutamine</name>
        <dbReference type="ChEBI" id="CHEBI:58359"/>
    </ligand>
</feature>
<dbReference type="Proteomes" id="UP000306236">
    <property type="component" value="Unassembled WGS sequence"/>
</dbReference>
<evidence type="ECO:0000256" key="1">
    <source>
        <dbReference type="ARBA" id="ARBA00008345"/>
    </source>
</evidence>
<dbReference type="NCBIfam" id="TIGR03800">
    <property type="entry name" value="PLP_synth_Pdx2"/>
    <property type="match status" value="1"/>
</dbReference>
<evidence type="ECO:0000256" key="6">
    <source>
        <dbReference type="ARBA" id="ARBA00047992"/>
    </source>
</evidence>
<evidence type="ECO:0000256" key="2">
    <source>
        <dbReference type="ARBA" id="ARBA00022801"/>
    </source>
</evidence>
<comment type="catalytic activity">
    <reaction evidence="7">
        <text>L-glutamine + H2O = L-glutamate + NH4(+)</text>
        <dbReference type="Rhea" id="RHEA:15889"/>
        <dbReference type="ChEBI" id="CHEBI:15377"/>
        <dbReference type="ChEBI" id="CHEBI:28938"/>
        <dbReference type="ChEBI" id="CHEBI:29985"/>
        <dbReference type="ChEBI" id="CHEBI:58359"/>
        <dbReference type="EC" id="3.5.1.2"/>
    </reaction>
</comment>
<dbReference type="PROSITE" id="PS51274">
    <property type="entry name" value="GATASE_COBBQ"/>
    <property type="match status" value="1"/>
</dbReference>
<organism evidence="12 13">
    <name type="scientific">Lampropedia aestuarii</name>
    <dbReference type="NCBI Taxonomy" id="2562762"/>
    <lineage>
        <taxon>Bacteria</taxon>
        <taxon>Pseudomonadati</taxon>
        <taxon>Pseudomonadota</taxon>
        <taxon>Betaproteobacteria</taxon>
        <taxon>Burkholderiales</taxon>
        <taxon>Comamonadaceae</taxon>
        <taxon>Lampropedia</taxon>
    </lineage>
</organism>
<feature type="binding site" evidence="11">
    <location>
        <begin position="55"/>
        <end position="57"/>
    </location>
    <ligand>
        <name>L-glutamine</name>
        <dbReference type="ChEBI" id="CHEBI:58359"/>
    </ligand>
</feature>
<dbReference type="PANTHER" id="PTHR31559">
    <property type="entry name" value="PYRIDOXAL 5'-PHOSPHATE SYNTHASE SUBUNIT SNO"/>
    <property type="match status" value="1"/>
</dbReference>
<keyword evidence="5" id="KW-0456">Lyase</keyword>
<dbReference type="GO" id="GO:0005829">
    <property type="term" value="C:cytosol"/>
    <property type="evidence" value="ECO:0007669"/>
    <property type="project" value="TreeGrafter"/>
</dbReference>
<dbReference type="Gene3D" id="3.40.50.880">
    <property type="match status" value="1"/>
</dbReference>
<evidence type="ECO:0000313" key="12">
    <source>
        <dbReference type="EMBL" id="THJ33712.1"/>
    </source>
</evidence>
<keyword evidence="13" id="KW-1185">Reference proteome</keyword>
<sequence>MRVPTGKKAPTIGILALQGAYEAHARMLSQLGADCLWVRTAADLQGIDGLVLPGGESSTMLHHLQQTPQLYAALQEFVTTKPCLGTCAGLILLAQAVLPQQPSLGALAVTVQRNAYGRQRDSHITSAQTNLAGGPLEAVFIRAPRITALSPEVQVLADCDGTPVLVQQGQVMGCSFHPELGADSRVHAYWLNGF</sequence>
<dbReference type="RefSeq" id="WP_136406247.1">
    <property type="nucleotide sequence ID" value="NZ_SSWX01000009.1"/>
</dbReference>
<comment type="subunit">
    <text evidence="9">In the presence of PdxS, forms a dodecamer of heterodimers. Only shows activity in the heterodimer.</text>
</comment>